<accession>A0AAD5M6B5</accession>
<proteinExistence type="predicted"/>
<gene>
    <name evidence="2" type="ORF">KIN20_009407</name>
</gene>
<protein>
    <submittedName>
        <fullName evidence="2">Uncharacterized protein</fullName>
    </submittedName>
</protein>
<keyword evidence="3" id="KW-1185">Reference proteome</keyword>
<name>A0AAD5M6B5_PARTN</name>
<sequence>MTLLPIPLEVTPDTDKRSDIQAEPKSPQGMGYLRQLSCIVDARDAYGKQVAEQISDQMMICRNQVKMVTMKSLEEVGSGRCAANRFCENSTEKKDTKLGK</sequence>
<comment type="caution">
    <text evidence="2">The sequence shown here is derived from an EMBL/GenBank/DDBJ whole genome shotgun (WGS) entry which is preliminary data.</text>
</comment>
<evidence type="ECO:0000256" key="1">
    <source>
        <dbReference type="SAM" id="MobiDB-lite"/>
    </source>
</evidence>
<organism evidence="2 3">
    <name type="scientific">Parelaphostrongylus tenuis</name>
    <name type="common">Meningeal worm</name>
    <dbReference type="NCBI Taxonomy" id="148309"/>
    <lineage>
        <taxon>Eukaryota</taxon>
        <taxon>Metazoa</taxon>
        <taxon>Ecdysozoa</taxon>
        <taxon>Nematoda</taxon>
        <taxon>Chromadorea</taxon>
        <taxon>Rhabditida</taxon>
        <taxon>Rhabditina</taxon>
        <taxon>Rhabditomorpha</taxon>
        <taxon>Strongyloidea</taxon>
        <taxon>Metastrongylidae</taxon>
        <taxon>Parelaphostrongylus</taxon>
    </lineage>
</organism>
<dbReference type="AlphaFoldDB" id="A0AAD5M6B5"/>
<dbReference type="Proteomes" id="UP001196413">
    <property type="component" value="Unassembled WGS sequence"/>
</dbReference>
<feature type="compositionally biased region" description="Basic and acidic residues" evidence="1">
    <location>
        <begin position="13"/>
        <end position="22"/>
    </location>
</feature>
<dbReference type="EMBL" id="JAHQIW010001561">
    <property type="protein sequence ID" value="KAJ1352905.1"/>
    <property type="molecule type" value="Genomic_DNA"/>
</dbReference>
<reference evidence="2" key="1">
    <citation type="submission" date="2021-06" db="EMBL/GenBank/DDBJ databases">
        <title>Parelaphostrongylus tenuis whole genome reference sequence.</title>
        <authorList>
            <person name="Garwood T.J."/>
            <person name="Larsen P.A."/>
            <person name="Fountain-Jones N.M."/>
            <person name="Garbe J.R."/>
            <person name="Macchietto M.G."/>
            <person name="Kania S.A."/>
            <person name="Gerhold R.W."/>
            <person name="Richards J.E."/>
            <person name="Wolf T.M."/>
        </authorList>
    </citation>
    <scope>NUCLEOTIDE SEQUENCE</scope>
    <source>
        <strain evidence="2">MNPRO001-30</strain>
        <tissue evidence="2">Meninges</tissue>
    </source>
</reference>
<evidence type="ECO:0000313" key="3">
    <source>
        <dbReference type="Proteomes" id="UP001196413"/>
    </source>
</evidence>
<feature type="region of interest" description="Disordered" evidence="1">
    <location>
        <begin position="1"/>
        <end position="28"/>
    </location>
</feature>
<evidence type="ECO:0000313" key="2">
    <source>
        <dbReference type="EMBL" id="KAJ1352905.1"/>
    </source>
</evidence>